<name>A0ABT6S1M7_9ACTN</name>
<accession>A0ABT6S1M7</accession>
<protein>
    <submittedName>
        <fullName evidence="2">Uncharacterized protein</fullName>
    </submittedName>
</protein>
<comment type="caution">
    <text evidence="2">The sequence shown here is derived from an EMBL/GenBank/DDBJ whole genome shotgun (WGS) entry which is preliminary data.</text>
</comment>
<dbReference type="EMBL" id="JASCIR010000056">
    <property type="protein sequence ID" value="MDI3390601.1"/>
    <property type="molecule type" value="Genomic_DNA"/>
</dbReference>
<proteinExistence type="predicted"/>
<dbReference type="Proteomes" id="UP001224661">
    <property type="component" value="Unassembled WGS sequence"/>
</dbReference>
<reference evidence="2 3" key="1">
    <citation type="submission" date="2023-05" db="EMBL/GenBank/DDBJ databases">
        <title>Draft genome sequence of Streptomyces sp. B-S-A8 isolated from a cave soil in Thailand.</title>
        <authorList>
            <person name="Chamroensaksri N."/>
            <person name="Muangham S."/>
        </authorList>
    </citation>
    <scope>NUCLEOTIDE SEQUENCE [LARGE SCALE GENOMIC DNA]</scope>
    <source>
        <strain evidence="2 3">B-S-A8</strain>
    </source>
</reference>
<evidence type="ECO:0000313" key="2">
    <source>
        <dbReference type="EMBL" id="MDI3390601.1"/>
    </source>
</evidence>
<evidence type="ECO:0000313" key="3">
    <source>
        <dbReference type="Proteomes" id="UP001224661"/>
    </source>
</evidence>
<organism evidence="2 3">
    <name type="scientific">Streptomyces solicavernae</name>
    <dbReference type="NCBI Taxonomy" id="3043614"/>
    <lineage>
        <taxon>Bacteria</taxon>
        <taxon>Bacillati</taxon>
        <taxon>Actinomycetota</taxon>
        <taxon>Actinomycetes</taxon>
        <taxon>Kitasatosporales</taxon>
        <taxon>Streptomycetaceae</taxon>
        <taxon>Streptomyces</taxon>
    </lineage>
</organism>
<dbReference type="RefSeq" id="WP_282517087.1">
    <property type="nucleotide sequence ID" value="NZ_JASCIR010000056.1"/>
</dbReference>
<feature type="compositionally biased region" description="Basic and acidic residues" evidence="1">
    <location>
        <begin position="14"/>
        <end position="24"/>
    </location>
</feature>
<sequence>MTDVSHGTMHHKGRSAEVHRKEPGEFAGKGSGPGEAAEDQRTVAEQGTQRLK</sequence>
<feature type="compositionally biased region" description="Polar residues" evidence="1">
    <location>
        <begin position="43"/>
        <end position="52"/>
    </location>
</feature>
<gene>
    <name evidence="2" type="ORF">QIS99_31060</name>
</gene>
<keyword evidence="3" id="KW-1185">Reference proteome</keyword>
<feature type="region of interest" description="Disordered" evidence="1">
    <location>
        <begin position="1"/>
        <end position="52"/>
    </location>
</feature>
<evidence type="ECO:0000256" key="1">
    <source>
        <dbReference type="SAM" id="MobiDB-lite"/>
    </source>
</evidence>